<name>A0A7E4ZY93_PANRE</name>
<keyword evidence="1" id="KW-0812">Transmembrane</keyword>
<sequence>MSGGNYGLLFRWHETTLNQPNAPGVARMYEAGQHVARGSSPATKVPLPTIALSNPNTTQLISSVIDRRTPRWHSPETPGGIAFCLCFVRLAFVFSTCAAHYIDSVQFFPMEAPSKLKGKLSSWKRIYGLLHYLLIFIMPNEDDTELCLEDDCLNTDWIVCESISSQPSCNIYDQVFITDSDEMYQWASKDTFMFRLLKFLQKFRYLRFFLDGIITVNSCWQSVLRVDEVNSKNEHVDIADTLILHCNSIETYSKVIPRIRGSYNSLILHGHISWDQIKQLIHPDVKQVRINAVFKINPVAKEYEEFINFIIKHCRGMDYKFSIAYEAKCSLDLIKKLRKAFRSHDHTMSLCERGFDIIYDPRILILLLFYPFMAWLPAGIIIFFNYFFMIGDNYGALGMIVCILHIIFVFRLSYVAPADIKDDVVDIDFTNTLKYLNE</sequence>
<dbReference type="Proteomes" id="UP000492821">
    <property type="component" value="Unassembled WGS sequence"/>
</dbReference>
<organism evidence="2 3">
    <name type="scientific">Panagrellus redivivus</name>
    <name type="common">Microworm</name>
    <dbReference type="NCBI Taxonomy" id="6233"/>
    <lineage>
        <taxon>Eukaryota</taxon>
        <taxon>Metazoa</taxon>
        <taxon>Ecdysozoa</taxon>
        <taxon>Nematoda</taxon>
        <taxon>Chromadorea</taxon>
        <taxon>Rhabditida</taxon>
        <taxon>Tylenchina</taxon>
        <taxon>Panagrolaimomorpha</taxon>
        <taxon>Panagrolaimoidea</taxon>
        <taxon>Panagrolaimidae</taxon>
        <taxon>Panagrellus</taxon>
    </lineage>
</organism>
<evidence type="ECO:0000313" key="2">
    <source>
        <dbReference type="Proteomes" id="UP000492821"/>
    </source>
</evidence>
<dbReference type="WBParaSite" id="Pan_g3165.t1">
    <property type="protein sequence ID" value="Pan_g3165.t1"/>
    <property type="gene ID" value="Pan_g3165"/>
</dbReference>
<evidence type="ECO:0000256" key="1">
    <source>
        <dbReference type="SAM" id="Phobius"/>
    </source>
</evidence>
<protein>
    <submittedName>
        <fullName evidence="3">Transmembrane protein</fullName>
    </submittedName>
</protein>
<keyword evidence="2" id="KW-1185">Reference proteome</keyword>
<reference evidence="3" key="2">
    <citation type="submission" date="2020-10" db="UniProtKB">
        <authorList>
            <consortium name="WormBaseParasite"/>
        </authorList>
    </citation>
    <scope>IDENTIFICATION</scope>
</reference>
<accession>A0A7E4ZY93</accession>
<proteinExistence type="predicted"/>
<feature type="transmembrane region" description="Helical" evidence="1">
    <location>
        <begin position="394"/>
        <end position="414"/>
    </location>
</feature>
<keyword evidence="1" id="KW-1133">Transmembrane helix</keyword>
<keyword evidence="1" id="KW-0472">Membrane</keyword>
<reference evidence="2" key="1">
    <citation type="journal article" date="2013" name="Genetics">
        <title>The draft genome and transcriptome of Panagrellus redivivus are shaped by the harsh demands of a free-living lifestyle.</title>
        <authorList>
            <person name="Srinivasan J."/>
            <person name="Dillman A.R."/>
            <person name="Macchietto M.G."/>
            <person name="Heikkinen L."/>
            <person name="Lakso M."/>
            <person name="Fracchia K.M."/>
            <person name="Antoshechkin I."/>
            <person name="Mortazavi A."/>
            <person name="Wong G."/>
            <person name="Sternberg P.W."/>
        </authorList>
    </citation>
    <scope>NUCLEOTIDE SEQUENCE [LARGE SCALE GENOMIC DNA]</scope>
    <source>
        <strain evidence="2">MT8872</strain>
    </source>
</reference>
<dbReference type="AlphaFoldDB" id="A0A7E4ZY93"/>
<evidence type="ECO:0000313" key="3">
    <source>
        <dbReference type="WBParaSite" id="Pan_g3165.t1"/>
    </source>
</evidence>
<feature type="transmembrane region" description="Helical" evidence="1">
    <location>
        <begin position="363"/>
        <end position="388"/>
    </location>
</feature>